<dbReference type="RefSeq" id="WP_159489892.1">
    <property type="nucleotide sequence ID" value="NZ_BLIP01000002.1"/>
</dbReference>
<accession>A0ABY7IP16</accession>
<organism evidence="1 2">
    <name type="scientific">Streptomyces nigrescens</name>
    <dbReference type="NCBI Taxonomy" id="1920"/>
    <lineage>
        <taxon>Bacteria</taxon>
        <taxon>Bacillati</taxon>
        <taxon>Actinomycetota</taxon>
        <taxon>Actinomycetes</taxon>
        <taxon>Kitasatosporales</taxon>
        <taxon>Streptomycetaceae</taxon>
        <taxon>Streptomyces</taxon>
    </lineage>
</organism>
<reference evidence="1 2" key="1">
    <citation type="submission" date="2022-12" db="EMBL/GenBank/DDBJ databases">
        <authorList>
            <person name="Ruckert C."/>
            <person name="Busche T."/>
            <person name="Kalinowski J."/>
            <person name="Wittmann C."/>
        </authorList>
    </citation>
    <scope>NUCLEOTIDE SEQUENCE [LARGE SCALE GENOMIC DNA]</scope>
    <source>
        <strain evidence="1 2">DSM 40555</strain>
    </source>
</reference>
<evidence type="ECO:0008006" key="3">
    <source>
        <dbReference type="Google" id="ProtNLM"/>
    </source>
</evidence>
<dbReference type="Proteomes" id="UP001210609">
    <property type="component" value="Chromosome"/>
</dbReference>
<evidence type="ECO:0000313" key="1">
    <source>
        <dbReference type="EMBL" id="WAU00065.1"/>
    </source>
</evidence>
<proteinExistence type="predicted"/>
<evidence type="ECO:0000313" key="2">
    <source>
        <dbReference type="Proteomes" id="UP001210609"/>
    </source>
</evidence>
<name>A0ABY7IP16_STRNI</name>
<dbReference type="EMBL" id="CP114202">
    <property type="protein sequence ID" value="WAU00065.1"/>
    <property type="molecule type" value="Genomic_DNA"/>
</dbReference>
<gene>
    <name evidence="1" type="ORF">STRLI_006280</name>
</gene>
<protein>
    <recommendedName>
        <fullName evidence="3">Secreted protein</fullName>
    </recommendedName>
</protein>
<sequence>MLLQRIAGALAIGEILLQGVIAASTKVAQPVRAILDLRTDGLKDVAALRRGLGVLQGRDSPLSFEKVDCRGFECVRRILRVQRAVLEACAQHLRPSLECLRSCAMPVLTDISNGPIQQVFHTPVRRVTRQLVVHVHPVVGNLTDLVRLRVAHHGLERLKRMA</sequence>
<keyword evidence="2" id="KW-1185">Reference proteome</keyword>